<dbReference type="Proteomes" id="UP001642487">
    <property type="component" value="Chromosome 8"/>
</dbReference>
<protein>
    <submittedName>
        <fullName evidence="1">Uncharacterized protein</fullName>
    </submittedName>
</protein>
<name>A0ABP0Z3H3_9ROSI</name>
<dbReference type="EMBL" id="OZ021742">
    <property type="protein sequence ID" value="CAK9327333.1"/>
    <property type="molecule type" value="Genomic_DNA"/>
</dbReference>
<gene>
    <name evidence="1" type="ORF">CITCOLO1_LOCUS19710</name>
</gene>
<keyword evidence="2" id="KW-1185">Reference proteome</keyword>
<proteinExistence type="predicted"/>
<evidence type="ECO:0000313" key="2">
    <source>
        <dbReference type="Proteomes" id="UP001642487"/>
    </source>
</evidence>
<dbReference type="PANTHER" id="PTHR35131">
    <property type="entry name" value="EXPRESSED PROTEIN"/>
    <property type="match status" value="1"/>
</dbReference>
<accession>A0ABP0Z3H3</accession>
<reference evidence="1 2" key="1">
    <citation type="submission" date="2024-03" db="EMBL/GenBank/DDBJ databases">
        <authorList>
            <person name="Gkanogiannis A."/>
            <person name="Becerra Lopez-Lavalle L."/>
        </authorList>
    </citation>
    <scope>NUCLEOTIDE SEQUENCE [LARGE SCALE GENOMIC DNA]</scope>
</reference>
<sequence>MQHNKPSTTFCKSHYRMAATATSPVAIGTRGTVGSLVKKEIDYFAKIEFESCSSSQRSQGPKMASSVCSSSSPPTFWHSVMSWRRKKKQTSNRFVPKMCSSFDVLRSNRLNKISGLSYTVLQNDFHSLQIEGELNYNKKDITKSEDSSNKNQCQVSIFIHRQNCLKQSSFHQYSNY</sequence>
<evidence type="ECO:0000313" key="1">
    <source>
        <dbReference type="EMBL" id="CAK9327333.1"/>
    </source>
</evidence>
<organism evidence="1 2">
    <name type="scientific">Citrullus colocynthis</name>
    <name type="common">colocynth</name>
    <dbReference type="NCBI Taxonomy" id="252529"/>
    <lineage>
        <taxon>Eukaryota</taxon>
        <taxon>Viridiplantae</taxon>
        <taxon>Streptophyta</taxon>
        <taxon>Embryophyta</taxon>
        <taxon>Tracheophyta</taxon>
        <taxon>Spermatophyta</taxon>
        <taxon>Magnoliopsida</taxon>
        <taxon>eudicotyledons</taxon>
        <taxon>Gunneridae</taxon>
        <taxon>Pentapetalae</taxon>
        <taxon>rosids</taxon>
        <taxon>fabids</taxon>
        <taxon>Cucurbitales</taxon>
        <taxon>Cucurbitaceae</taxon>
        <taxon>Benincaseae</taxon>
        <taxon>Citrullus</taxon>
    </lineage>
</organism>
<dbReference type="PANTHER" id="PTHR35131:SF1">
    <property type="entry name" value="EXPRESSED PROTEIN"/>
    <property type="match status" value="1"/>
</dbReference>